<dbReference type="GO" id="GO:0016747">
    <property type="term" value="F:acyltransferase activity, transferring groups other than amino-acyl groups"/>
    <property type="evidence" value="ECO:0007669"/>
    <property type="project" value="InterPro"/>
</dbReference>
<sequence length="257" mass="29539">MQQNGNSRFVLKQVETRQEMDAVMDVIWVANYDPYEPFAQLVFPVLGYTERDRELAVQESKTRFWNIHQKDPSSHWYYIADSKTGQAVGCGQWQMFEESPFKGGGPKMQAPWWPEGECREFCESILNQVYKPRETWMRKPHFALNWLAVLPAYRRAGIASLILSHGISLADSKEFECFLESSAMGKQLYGKFGFRSLSQVNFDTRRTASSGASNEDTDAWRKCVHELTPEPVTAMWRPKQGVWVVDGKEIAKPCHVA</sequence>
<dbReference type="OrthoDB" id="410198at2759"/>
<dbReference type="CDD" id="cd04301">
    <property type="entry name" value="NAT_SF"/>
    <property type="match status" value="1"/>
</dbReference>
<dbReference type="AlphaFoldDB" id="A0A2T2NVT8"/>
<dbReference type="PANTHER" id="PTHR42791">
    <property type="entry name" value="GNAT FAMILY ACETYLTRANSFERASE"/>
    <property type="match status" value="1"/>
</dbReference>
<dbReference type="Proteomes" id="UP000240883">
    <property type="component" value="Unassembled WGS sequence"/>
</dbReference>
<dbReference type="SUPFAM" id="SSF55729">
    <property type="entry name" value="Acyl-CoA N-acyltransferases (Nat)"/>
    <property type="match status" value="1"/>
</dbReference>
<dbReference type="InterPro" id="IPR016181">
    <property type="entry name" value="Acyl_CoA_acyltransferase"/>
</dbReference>
<proteinExistence type="predicted"/>
<evidence type="ECO:0000259" key="1">
    <source>
        <dbReference type="Pfam" id="PF00583"/>
    </source>
</evidence>
<name>A0A2T2NVT8_CORCC</name>
<dbReference type="EMBL" id="KZ678133">
    <property type="protein sequence ID" value="PSN69514.1"/>
    <property type="molecule type" value="Genomic_DNA"/>
</dbReference>
<dbReference type="Pfam" id="PF00583">
    <property type="entry name" value="Acetyltransf_1"/>
    <property type="match status" value="1"/>
</dbReference>
<dbReference type="InterPro" id="IPR052523">
    <property type="entry name" value="Trichothecene_AcTrans"/>
</dbReference>
<feature type="domain" description="N-acetyltransferase" evidence="1">
    <location>
        <begin position="60"/>
        <end position="194"/>
    </location>
</feature>
<gene>
    <name evidence="2" type="ORF">BS50DRAFT_343428</name>
</gene>
<evidence type="ECO:0000313" key="3">
    <source>
        <dbReference type="Proteomes" id="UP000240883"/>
    </source>
</evidence>
<dbReference type="STRING" id="1448308.A0A2T2NVT8"/>
<reference evidence="2 3" key="1">
    <citation type="journal article" date="2018" name="Front. Microbiol.">
        <title>Genome-Wide Analysis of Corynespora cassiicola Leaf Fall Disease Putative Effectors.</title>
        <authorList>
            <person name="Lopez D."/>
            <person name="Ribeiro S."/>
            <person name="Label P."/>
            <person name="Fumanal B."/>
            <person name="Venisse J.S."/>
            <person name="Kohler A."/>
            <person name="de Oliveira R.R."/>
            <person name="Labutti K."/>
            <person name="Lipzen A."/>
            <person name="Lail K."/>
            <person name="Bauer D."/>
            <person name="Ohm R.A."/>
            <person name="Barry K.W."/>
            <person name="Spatafora J."/>
            <person name="Grigoriev I.V."/>
            <person name="Martin F.M."/>
            <person name="Pujade-Renaud V."/>
        </authorList>
    </citation>
    <scope>NUCLEOTIDE SEQUENCE [LARGE SCALE GENOMIC DNA]</scope>
    <source>
        <strain evidence="2 3">Philippines</strain>
    </source>
</reference>
<protein>
    <recommendedName>
        <fullName evidence="1">N-acetyltransferase domain-containing protein</fullName>
    </recommendedName>
</protein>
<organism evidence="2 3">
    <name type="scientific">Corynespora cassiicola Philippines</name>
    <dbReference type="NCBI Taxonomy" id="1448308"/>
    <lineage>
        <taxon>Eukaryota</taxon>
        <taxon>Fungi</taxon>
        <taxon>Dikarya</taxon>
        <taxon>Ascomycota</taxon>
        <taxon>Pezizomycotina</taxon>
        <taxon>Dothideomycetes</taxon>
        <taxon>Pleosporomycetidae</taxon>
        <taxon>Pleosporales</taxon>
        <taxon>Corynesporascaceae</taxon>
        <taxon>Corynespora</taxon>
    </lineage>
</organism>
<dbReference type="PANTHER" id="PTHR42791:SF5">
    <property type="entry name" value="HYPOTHETICAL ACETYLTRANSFERASE (EUROFUNG)"/>
    <property type="match status" value="1"/>
</dbReference>
<dbReference type="InterPro" id="IPR000182">
    <property type="entry name" value="GNAT_dom"/>
</dbReference>
<accession>A0A2T2NVT8</accession>
<dbReference type="Gene3D" id="3.40.630.30">
    <property type="match status" value="1"/>
</dbReference>
<keyword evidence="3" id="KW-1185">Reference proteome</keyword>
<evidence type="ECO:0000313" key="2">
    <source>
        <dbReference type="EMBL" id="PSN69514.1"/>
    </source>
</evidence>